<evidence type="ECO:0000313" key="3">
    <source>
        <dbReference type="Proteomes" id="UP000191931"/>
    </source>
</evidence>
<sequence length="44" mass="5096">MGSYEGCQFFHGKVFLRKGKGYYTFKTELFLLFGIISVELMPVL</sequence>
<keyword evidence="1" id="KW-1133">Transmembrane helix</keyword>
<accession>A0A1W1HF33</accession>
<keyword evidence="1" id="KW-0472">Membrane</keyword>
<gene>
    <name evidence="2" type="ORF">MTBBW1_270002</name>
</gene>
<organism evidence="2 3">
    <name type="scientific">Desulfamplus magnetovallimortis</name>
    <dbReference type="NCBI Taxonomy" id="1246637"/>
    <lineage>
        <taxon>Bacteria</taxon>
        <taxon>Pseudomonadati</taxon>
        <taxon>Thermodesulfobacteriota</taxon>
        <taxon>Desulfobacteria</taxon>
        <taxon>Desulfobacterales</taxon>
        <taxon>Desulfobacteraceae</taxon>
        <taxon>Desulfamplus</taxon>
    </lineage>
</organism>
<feature type="transmembrane region" description="Helical" evidence="1">
    <location>
        <begin position="21"/>
        <end position="41"/>
    </location>
</feature>
<evidence type="ECO:0000256" key="1">
    <source>
        <dbReference type="SAM" id="Phobius"/>
    </source>
</evidence>
<dbReference type="Proteomes" id="UP000191931">
    <property type="component" value="Unassembled WGS sequence"/>
</dbReference>
<evidence type="ECO:0000313" key="2">
    <source>
        <dbReference type="EMBL" id="SLM31099.1"/>
    </source>
</evidence>
<name>A0A1W1HF33_9BACT</name>
<protein>
    <submittedName>
        <fullName evidence="2">Uncharacterized protein</fullName>
    </submittedName>
</protein>
<dbReference type="STRING" id="1246637.MTBBW1_270002"/>
<keyword evidence="3" id="KW-1185">Reference proteome</keyword>
<keyword evidence="1" id="KW-0812">Transmembrane</keyword>
<proteinExistence type="predicted"/>
<reference evidence="2 3" key="1">
    <citation type="submission" date="2017-03" db="EMBL/GenBank/DDBJ databases">
        <authorList>
            <person name="Afonso C.L."/>
            <person name="Miller P.J."/>
            <person name="Scott M.A."/>
            <person name="Spackman E."/>
            <person name="Goraichik I."/>
            <person name="Dimitrov K.M."/>
            <person name="Suarez D.L."/>
            <person name="Swayne D.E."/>
        </authorList>
    </citation>
    <scope>NUCLEOTIDE SEQUENCE [LARGE SCALE GENOMIC DNA]</scope>
    <source>
        <strain evidence="2">PRJEB14757</strain>
    </source>
</reference>
<dbReference type="AlphaFoldDB" id="A0A1W1HF33"/>
<dbReference type="EMBL" id="FWEV01000190">
    <property type="protein sequence ID" value="SLM31099.1"/>
    <property type="molecule type" value="Genomic_DNA"/>
</dbReference>